<accession>A0A5J9W953</accession>
<feature type="compositionally biased region" description="Polar residues" evidence="1">
    <location>
        <begin position="161"/>
        <end position="177"/>
    </location>
</feature>
<dbReference type="Gramene" id="TVU44455">
    <property type="protein sequence ID" value="TVU44455"/>
    <property type="gene ID" value="EJB05_03898"/>
</dbReference>
<organism evidence="3 4">
    <name type="scientific">Eragrostis curvula</name>
    <name type="common">weeping love grass</name>
    <dbReference type="NCBI Taxonomy" id="38414"/>
    <lineage>
        <taxon>Eukaryota</taxon>
        <taxon>Viridiplantae</taxon>
        <taxon>Streptophyta</taxon>
        <taxon>Embryophyta</taxon>
        <taxon>Tracheophyta</taxon>
        <taxon>Spermatophyta</taxon>
        <taxon>Magnoliopsida</taxon>
        <taxon>Liliopsida</taxon>
        <taxon>Poales</taxon>
        <taxon>Poaceae</taxon>
        <taxon>PACMAD clade</taxon>
        <taxon>Chloridoideae</taxon>
        <taxon>Eragrostideae</taxon>
        <taxon>Eragrostidinae</taxon>
        <taxon>Eragrostis</taxon>
    </lineage>
</organism>
<dbReference type="EMBL" id="RWGY01000004">
    <property type="protein sequence ID" value="TVU44455.1"/>
    <property type="molecule type" value="Genomic_DNA"/>
</dbReference>
<keyword evidence="4" id="KW-1185">Reference proteome</keyword>
<dbReference type="OrthoDB" id="10384002at2759"/>
<sequence>MNPGNETAPTRSAPTERRAHSTSLPPDHRQAMDAGNEVTSPDPSQSTEDIERQAKSEPSRRVVMGRRRLPPEDWRVPDRFRSDGVTKTNYPMDEEDLALVERARVISQLFRDPAHRAKLAIGVKKDDKVLSEKTGEEQRGAGHLQHAEELKPPCKEYATPNLKNAGNFSESPSLPEQALSCSKNREMEYCMSDEFIDKLDKKAKLYFSKMKQHSEEEIIENGRQFMKDEAFAAYRYYIADNDLFEAFDYQVGELLHHCFTVEEYAKVYHHYNFTIKTKANDQNDWTSTLFFLLKLSCCTVSSPCYSCEKHHATELQHPSGGGYAGHSHRDLGSSCLSAESFTDDECGMWHIVCPQRLNPFAFFVMRCVKADCQDSGNMIKLSSVKRNLGAGAWRSSLQVKLRINVPDTTK</sequence>
<comment type="caution">
    <text evidence="3">The sequence shown here is derived from an EMBL/GenBank/DDBJ whole genome shotgun (WGS) entry which is preliminary data.</text>
</comment>
<dbReference type="PANTHER" id="PTHR33326">
    <property type="entry name" value="OS05G0543800 PROTEIN"/>
    <property type="match status" value="1"/>
</dbReference>
<dbReference type="AlphaFoldDB" id="A0A5J9W953"/>
<evidence type="ECO:0000259" key="2">
    <source>
        <dbReference type="Pfam" id="PF12274"/>
    </source>
</evidence>
<feature type="region of interest" description="Disordered" evidence="1">
    <location>
        <begin position="133"/>
        <end position="177"/>
    </location>
</feature>
<name>A0A5J9W953_9POAL</name>
<feature type="region of interest" description="Disordered" evidence="1">
    <location>
        <begin position="1"/>
        <end position="75"/>
    </location>
</feature>
<protein>
    <recommendedName>
        <fullName evidence="2">DUF3615 domain-containing protein</fullName>
    </recommendedName>
</protein>
<feature type="compositionally biased region" description="Basic and acidic residues" evidence="1">
    <location>
        <begin position="49"/>
        <end position="60"/>
    </location>
</feature>
<evidence type="ECO:0000313" key="4">
    <source>
        <dbReference type="Proteomes" id="UP000324897"/>
    </source>
</evidence>
<evidence type="ECO:0000256" key="1">
    <source>
        <dbReference type="SAM" id="MobiDB-lite"/>
    </source>
</evidence>
<feature type="compositionally biased region" description="Polar residues" evidence="1">
    <location>
        <begin position="37"/>
        <end position="47"/>
    </location>
</feature>
<dbReference type="PANTHER" id="PTHR33326:SF45">
    <property type="entry name" value="OS05G0477500 PROTEIN"/>
    <property type="match status" value="1"/>
</dbReference>
<evidence type="ECO:0000313" key="3">
    <source>
        <dbReference type="EMBL" id="TVU44455.1"/>
    </source>
</evidence>
<reference evidence="3 4" key="1">
    <citation type="journal article" date="2019" name="Sci. Rep.">
        <title>A high-quality genome of Eragrostis curvula grass provides insights into Poaceae evolution and supports new strategies to enhance forage quality.</title>
        <authorList>
            <person name="Carballo J."/>
            <person name="Santos B.A.C.M."/>
            <person name="Zappacosta D."/>
            <person name="Garbus I."/>
            <person name="Selva J.P."/>
            <person name="Gallo C.A."/>
            <person name="Diaz A."/>
            <person name="Albertini E."/>
            <person name="Caccamo M."/>
            <person name="Echenique V."/>
        </authorList>
    </citation>
    <scope>NUCLEOTIDE SEQUENCE [LARGE SCALE GENOMIC DNA]</scope>
    <source>
        <strain evidence="4">cv. Victoria</strain>
        <tissue evidence="3">Leaf</tissue>
    </source>
</reference>
<feature type="compositionally biased region" description="Polar residues" evidence="1">
    <location>
        <begin position="1"/>
        <end position="13"/>
    </location>
</feature>
<proteinExistence type="predicted"/>
<gene>
    <name evidence="3" type="ORF">EJB05_03898</name>
</gene>
<feature type="domain" description="DUF3615" evidence="2">
    <location>
        <begin position="232"/>
        <end position="318"/>
    </location>
</feature>
<dbReference type="Pfam" id="PF12274">
    <property type="entry name" value="DUF3615"/>
    <property type="match status" value="1"/>
</dbReference>
<feature type="compositionally biased region" description="Basic and acidic residues" evidence="1">
    <location>
        <begin position="133"/>
        <end position="154"/>
    </location>
</feature>
<dbReference type="Proteomes" id="UP000324897">
    <property type="component" value="Chromosome 5"/>
</dbReference>
<dbReference type="InterPro" id="IPR022059">
    <property type="entry name" value="DUF3615"/>
</dbReference>
<feature type="non-terminal residue" evidence="3">
    <location>
        <position position="410"/>
    </location>
</feature>